<evidence type="ECO:0000313" key="2">
    <source>
        <dbReference type="EMBL" id="TXI57976.1"/>
    </source>
</evidence>
<keyword evidence="1" id="KW-0472">Membrane</keyword>
<proteinExistence type="predicted"/>
<keyword evidence="1" id="KW-1133">Transmembrane helix</keyword>
<dbReference type="RefSeq" id="WP_276759578.1">
    <property type="nucleotide sequence ID" value="NZ_SSGD01000031.1"/>
</dbReference>
<keyword evidence="1" id="KW-0812">Transmembrane</keyword>
<comment type="caution">
    <text evidence="2">The sequence shown here is derived from an EMBL/GenBank/DDBJ whole genome shotgun (WGS) entry which is preliminary data.</text>
</comment>
<feature type="transmembrane region" description="Helical" evidence="1">
    <location>
        <begin position="20"/>
        <end position="40"/>
    </location>
</feature>
<organism evidence="2 3">
    <name type="scientific">Mycolicibacter arupensis</name>
    <dbReference type="NCBI Taxonomy" id="342002"/>
    <lineage>
        <taxon>Bacteria</taxon>
        <taxon>Bacillati</taxon>
        <taxon>Actinomycetota</taxon>
        <taxon>Actinomycetes</taxon>
        <taxon>Mycobacteriales</taxon>
        <taxon>Mycobacteriaceae</taxon>
        <taxon>Mycolicibacter</taxon>
    </lineage>
</organism>
<protein>
    <submittedName>
        <fullName evidence="2">Uncharacterized protein</fullName>
    </submittedName>
</protein>
<feature type="transmembrane region" description="Helical" evidence="1">
    <location>
        <begin position="52"/>
        <end position="71"/>
    </location>
</feature>
<evidence type="ECO:0000313" key="3">
    <source>
        <dbReference type="Proteomes" id="UP000321797"/>
    </source>
</evidence>
<dbReference type="Proteomes" id="UP000321797">
    <property type="component" value="Unassembled WGS sequence"/>
</dbReference>
<evidence type="ECO:0000256" key="1">
    <source>
        <dbReference type="SAM" id="Phobius"/>
    </source>
</evidence>
<dbReference type="EMBL" id="SSGD01000031">
    <property type="protein sequence ID" value="TXI57976.1"/>
    <property type="molecule type" value="Genomic_DNA"/>
</dbReference>
<reference evidence="2 3" key="1">
    <citation type="submission" date="2018-09" db="EMBL/GenBank/DDBJ databases">
        <title>Metagenome Assembled Genomes from an Advanced Water Purification Facility.</title>
        <authorList>
            <person name="Stamps B.W."/>
            <person name="Spear J.R."/>
        </authorList>
    </citation>
    <scope>NUCLEOTIDE SEQUENCE [LARGE SCALE GENOMIC DNA]</scope>
    <source>
        <strain evidence="2">Bin_29_2</strain>
    </source>
</reference>
<name>A0A5C7Y8K8_9MYCO</name>
<accession>A0A5C7Y8K8</accession>
<sequence length="95" mass="9551">MTTSILAAASGLESMGQQAYLLIAALGGFGSLGLAIVVALKNAWKVGIGSGIAAFFAGIALSVLIANAVGIHDAGTKEFHDRTGYNPGPYGTLSR</sequence>
<dbReference type="AlphaFoldDB" id="A0A5C7Y8K8"/>
<gene>
    <name evidence="2" type="ORF">E6Q54_06790</name>
</gene>